<reference evidence="1 2" key="1">
    <citation type="journal article" date="2015" name="Genome Announc.">
        <title>Complete Genome Sequence of Caulobacter crescentus Siphophage Sansa.</title>
        <authorList>
            <person name="Vara L."/>
            <person name="Kane A.A."/>
            <person name="Cahill J.L."/>
            <person name="Rasche E.S."/>
            <person name="Kuty Everett G.F."/>
        </authorList>
    </citation>
    <scope>NUCLEOTIDE SEQUENCE [LARGE SCALE GENOMIC DNA]</scope>
</reference>
<name>A0A0K1LMR5_9CAUD</name>
<gene>
    <name evidence="1" type="ORF">CPT_Sansa16</name>
</gene>
<proteinExistence type="predicted"/>
<evidence type="ECO:0000313" key="2">
    <source>
        <dbReference type="Proteomes" id="UP000225322"/>
    </source>
</evidence>
<dbReference type="Proteomes" id="UP000225322">
    <property type="component" value="Segment"/>
</dbReference>
<protein>
    <submittedName>
        <fullName evidence="1">Uncharacterized protein</fullName>
    </submittedName>
</protein>
<organism evidence="1 2">
    <name type="scientific">Caulobacter phage Sansa</name>
    <dbReference type="NCBI Taxonomy" id="1675600"/>
    <lineage>
        <taxon>Viruses</taxon>
        <taxon>Duplodnaviria</taxon>
        <taxon>Heunggongvirae</taxon>
        <taxon>Uroviricota</taxon>
        <taxon>Caudoviricetes</taxon>
        <taxon>Sansavirus</taxon>
        <taxon>Sansavirus sansa</taxon>
        <taxon>Caulobacter virus Sansa</taxon>
    </lineage>
</organism>
<sequence length="65" mass="7099">MSIVTLQTDSGAHVQNVQIPDLRPPARAVVWGERVFLLHQEADSSGSRAVYREIFAIAPIAIGKD</sequence>
<evidence type="ECO:0000313" key="1">
    <source>
        <dbReference type="EMBL" id="AKU43420.1"/>
    </source>
</evidence>
<accession>A0A0K1LMR5</accession>
<dbReference type="EMBL" id="KT001913">
    <property type="protein sequence ID" value="AKU43420.1"/>
    <property type="molecule type" value="Genomic_DNA"/>
</dbReference>
<keyword evidence="2" id="KW-1185">Reference proteome</keyword>